<dbReference type="AlphaFoldDB" id="A0A4V3XLJ5"/>
<dbReference type="SMART" id="SM00563">
    <property type="entry name" value="PlsC"/>
    <property type="match status" value="1"/>
</dbReference>
<dbReference type="GO" id="GO:0004366">
    <property type="term" value="F:glycerol-3-phosphate O-acyltransferase activity"/>
    <property type="evidence" value="ECO:0007669"/>
    <property type="project" value="TreeGrafter"/>
</dbReference>
<dbReference type="SUPFAM" id="SSF69593">
    <property type="entry name" value="Glycerol-3-phosphate (1)-acyltransferase"/>
    <property type="match status" value="1"/>
</dbReference>
<dbReference type="GO" id="GO:0008654">
    <property type="term" value="P:phospholipid biosynthetic process"/>
    <property type="evidence" value="ECO:0007669"/>
    <property type="project" value="TreeGrafter"/>
</dbReference>
<evidence type="ECO:0000259" key="2">
    <source>
        <dbReference type="SMART" id="SM00563"/>
    </source>
</evidence>
<organism evidence="3 4">
    <name type="scientific">Neolewinella litorea</name>
    <dbReference type="NCBI Taxonomy" id="2562452"/>
    <lineage>
        <taxon>Bacteria</taxon>
        <taxon>Pseudomonadati</taxon>
        <taxon>Bacteroidota</taxon>
        <taxon>Saprospiria</taxon>
        <taxon>Saprospirales</taxon>
        <taxon>Lewinellaceae</taxon>
        <taxon>Neolewinella</taxon>
    </lineage>
</organism>
<dbReference type="PANTHER" id="PTHR31605">
    <property type="entry name" value="GLYCEROL-3-PHOSPHATE O-ACYLTRANSFERASE 1"/>
    <property type="match status" value="1"/>
</dbReference>
<dbReference type="PANTHER" id="PTHR31605:SF0">
    <property type="entry name" value="GLYCEROL-3-PHOSPHATE O-ACYLTRANSFERASE 1"/>
    <property type="match status" value="1"/>
</dbReference>
<keyword evidence="1" id="KW-0812">Transmembrane</keyword>
<dbReference type="InterPro" id="IPR052744">
    <property type="entry name" value="GPAT/DAPAT"/>
</dbReference>
<feature type="transmembrane region" description="Helical" evidence="1">
    <location>
        <begin position="351"/>
        <end position="370"/>
    </location>
</feature>
<protein>
    <recommendedName>
        <fullName evidence="2">Phospholipid/glycerol acyltransferase domain-containing protein</fullName>
    </recommendedName>
</protein>
<dbReference type="RefSeq" id="WP_136456009.1">
    <property type="nucleotide sequence ID" value="NZ_SRSF01000001.1"/>
</dbReference>
<gene>
    <name evidence="3" type="ORF">E4021_00880</name>
</gene>
<dbReference type="EMBL" id="SRSF01000001">
    <property type="protein sequence ID" value="THH41183.1"/>
    <property type="molecule type" value="Genomic_DNA"/>
</dbReference>
<dbReference type="OrthoDB" id="9806008at2"/>
<feature type="domain" description="Phospholipid/glycerol acyltransferase" evidence="2">
    <location>
        <begin position="35"/>
        <end position="164"/>
    </location>
</feature>
<keyword evidence="1" id="KW-0472">Membrane</keyword>
<accession>A0A4V3XLJ5</accession>
<reference evidence="3 4" key="1">
    <citation type="submission" date="2019-04" db="EMBL/GenBank/DDBJ databases">
        <title>Lewinella litorea sp. nov., isolated from a marine sand.</title>
        <authorList>
            <person name="Yoon J.-H."/>
        </authorList>
    </citation>
    <scope>NUCLEOTIDE SEQUENCE [LARGE SCALE GENOMIC DNA]</scope>
    <source>
        <strain evidence="3 4">HSMS-39</strain>
    </source>
</reference>
<dbReference type="InterPro" id="IPR002123">
    <property type="entry name" value="Plipid/glycerol_acylTrfase"/>
</dbReference>
<evidence type="ECO:0000313" key="4">
    <source>
        <dbReference type="Proteomes" id="UP000308528"/>
    </source>
</evidence>
<evidence type="ECO:0000256" key="1">
    <source>
        <dbReference type="SAM" id="Phobius"/>
    </source>
</evidence>
<keyword evidence="1" id="KW-1133">Transmembrane helix</keyword>
<dbReference type="GO" id="GO:0016287">
    <property type="term" value="F:glycerone-phosphate O-acyltransferase activity"/>
    <property type="evidence" value="ECO:0007669"/>
    <property type="project" value="TreeGrafter"/>
</dbReference>
<name>A0A4V3XLJ5_9BACT</name>
<comment type="caution">
    <text evidence="3">The sequence shown here is derived from an EMBL/GenBank/DDBJ whole genome shotgun (WGS) entry which is preliminary data.</text>
</comment>
<sequence>MLYYLVRPVARYVLSYYYRNIDITGLDHIPRDAPVILAANHPTAFIEPCLLACFQSRTLHFLARGDLFRSTVATLVLRALNMLPVYRIQDGGYDKLVRNYDTFDECYTALSQHRALMILAEGRCIHEKRLRPLRKGTARIALGALDRDNTLREVYIVPVGVNFTAADQTRSKVMIRCGEPLLASRYLSEYRKQEMTAMRSLTDDLRTALSTLVVQLPDGVDVAAFDTVLETRDHAAARGQRGITHSGKTLDAELATSSGALPDMAGTLRYAARLKKHGLRDDDVAPPMTSAIKMPLTALPAAVLLLPQLPGWLLAETIALRGPKTVEFYSPVRFAAIAVITLLYLPAVFFLPWPVAVWLILSLLTVRWALRKVEDWLDWRGHRKFMQLSVAEREELQRMREALL</sequence>
<evidence type="ECO:0000313" key="3">
    <source>
        <dbReference type="EMBL" id="THH41183.1"/>
    </source>
</evidence>
<dbReference type="Proteomes" id="UP000308528">
    <property type="component" value="Unassembled WGS sequence"/>
</dbReference>
<keyword evidence="4" id="KW-1185">Reference proteome</keyword>
<proteinExistence type="predicted"/>
<dbReference type="Pfam" id="PF01553">
    <property type="entry name" value="Acyltransferase"/>
    <property type="match status" value="1"/>
</dbReference>